<gene>
    <name evidence="5" type="primary">LOC106821489</name>
</gene>
<feature type="region of interest" description="Disordered" evidence="2">
    <location>
        <begin position="246"/>
        <end position="278"/>
    </location>
</feature>
<dbReference type="Proteomes" id="UP000695022">
    <property type="component" value="Unplaced"/>
</dbReference>
<feature type="domain" description="Caprin-1 dimerization" evidence="3">
    <location>
        <begin position="110"/>
        <end position="231"/>
    </location>
</feature>
<keyword evidence="4" id="KW-1185">Reference proteome</keyword>
<feature type="compositionally biased region" description="Acidic residues" evidence="2">
    <location>
        <begin position="250"/>
        <end position="268"/>
    </location>
</feature>
<evidence type="ECO:0000259" key="3">
    <source>
        <dbReference type="Pfam" id="PF18293"/>
    </source>
</evidence>
<reference evidence="5" key="1">
    <citation type="submission" date="2025-08" db="UniProtKB">
        <authorList>
            <consortium name="RefSeq"/>
        </authorList>
    </citation>
    <scope>IDENTIFICATION</scope>
</reference>
<name>A0ABM1FBI3_PRICU</name>
<evidence type="ECO:0000313" key="5">
    <source>
        <dbReference type="RefSeq" id="XP_014681804.1"/>
    </source>
</evidence>
<dbReference type="PANTHER" id="PTHR22922">
    <property type="entry name" value="GPI-ANCHORED PROTEIN P137"/>
    <property type="match status" value="1"/>
</dbReference>
<dbReference type="PANTHER" id="PTHR22922:SF19">
    <property type="entry name" value="CAPRIN HOMOLOG"/>
    <property type="match status" value="1"/>
</dbReference>
<dbReference type="InterPro" id="IPR028816">
    <property type="entry name" value="Caprin"/>
</dbReference>
<evidence type="ECO:0000256" key="2">
    <source>
        <dbReference type="SAM" id="MobiDB-lite"/>
    </source>
</evidence>
<accession>A0ABM1FBI3</accession>
<dbReference type="Pfam" id="PF18293">
    <property type="entry name" value="Caprin-1_dimer"/>
    <property type="match status" value="1"/>
</dbReference>
<feature type="region of interest" description="Disordered" evidence="2">
    <location>
        <begin position="1"/>
        <end position="32"/>
    </location>
</feature>
<dbReference type="RefSeq" id="XP_014681804.1">
    <property type="nucleotide sequence ID" value="XM_014826318.1"/>
</dbReference>
<proteinExistence type="inferred from homology"/>
<evidence type="ECO:0000256" key="1">
    <source>
        <dbReference type="ARBA" id="ARBA00007950"/>
    </source>
</evidence>
<protein>
    <submittedName>
        <fullName evidence="5">Caprin-1-like</fullName>
    </submittedName>
</protein>
<evidence type="ECO:0000313" key="4">
    <source>
        <dbReference type="Proteomes" id="UP000695022"/>
    </source>
</evidence>
<sequence>MVFQSRVVAARRMPSASQKSEKQAPPGVPESFSQALSVVEKKARNLEKRKGKLDQYRDLYKSGKELNDDQKSAIQKYNEVVHSLEIVRDMQKQFAAINAETLKVLKKQWKREMTERKQHEVALYRELLQVQDLLANMGGDDVRQDFLHGRNRACVLSEENLNQLDGLYKMVSPSREPEEGDTGLESFAQQVAASAEHIYNLIEARPKGVLDTTYKDLRAVLTSIADSHYFDTEGASEEAAAAAAVAEGETKEEEEEEEEEEAAEEEGQQQEQQPQQETAGARRAFDICYCWRWMCVQCC</sequence>
<feature type="compositionally biased region" description="Low complexity" evidence="2">
    <location>
        <begin position="269"/>
        <end position="278"/>
    </location>
</feature>
<organism evidence="4 5">
    <name type="scientific">Priapulus caudatus</name>
    <name type="common">Priapulid worm</name>
    <dbReference type="NCBI Taxonomy" id="37621"/>
    <lineage>
        <taxon>Eukaryota</taxon>
        <taxon>Metazoa</taxon>
        <taxon>Ecdysozoa</taxon>
        <taxon>Scalidophora</taxon>
        <taxon>Priapulida</taxon>
        <taxon>Priapulimorpha</taxon>
        <taxon>Priapulimorphida</taxon>
        <taxon>Priapulidae</taxon>
        <taxon>Priapulus</taxon>
    </lineage>
</organism>
<dbReference type="GeneID" id="106821489"/>
<dbReference type="InterPro" id="IPR041637">
    <property type="entry name" value="Caprin-1_dimer"/>
</dbReference>
<comment type="similarity">
    <text evidence="1">Belongs to the caprin family.</text>
</comment>